<dbReference type="AlphaFoldDB" id="A0A1M7XXR6"/>
<dbReference type="OrthoDB" id="9772736at2"/>
<keyword evidence="5" id="KW-0560">Oxidoreductase</keyword>
<dbReference type="STRING" id="1121345.SAMN02745217_00339"/>
<evidence type="ECO:0000313" key="7">
    <source>
        <dbReference type="EMBL" id="SHO43743.1"/>
    </source>
</evidence>
<keyword evidence="2" id="KW-0285">Flavoprotein</keyword>
<dbReference type="GO" id="GO:0010181">
    <property type="term" value="F:FMN binding"/>
    <property type="evidence" value="ECO:0007669"/>
    <property type="project" value="InterPro"/>
</dbReference>
<dbReference type="Pfam" id="PF00724">
    <property type="entry name" value="Oxidored_FMN"/>
    <property type="match status" value="2"/>
</dbReference>
<dbReference type="CDD" id="cd02803">
    <property type="entry name" value="OYE_like_FMN_family"/>
    <property type="match status" value="1"/>
</dbReference>
<feature type="domain" description="NADH:flavin oxidoreductase/NADH oxidase N-terminal" evidence="6">
    <location>
        <begin position="107"/>
        <end position="295"/>
    </location>
</feature>
<feature type="domain" description="NADH:flavin oxidoreductase/NADH oxidase N-terminal" evidence="6">
    <location>
        <begin position="4"/>
        <end position="101"/>
    </location>
</feature>
<evidence type="ECO:0000256" key="4">
    <source>
        <dbReference type="ARBA" id="ARBA00022857"/>
    </source>
</evidence>
<evidence type="ECO:0000256" key="1">
    <source>
        <dbReference type="ARBA" id="ARBA00001917"/>
    </source>
</evidence>
<dbReference type="Proteomes" id="UP000184612">
    <property type="component" value="Unassembled WGS sequence"/>
</dbReference>
<dbReference type="Gene3D" id="3.20.20.70">
    <property type="entry name" value="Aldolase class I"/>
    <property type="match status" value="2"/>
</dbReference>
<dbReference type="PANTHER" id="PTHR43303:SF4">
    <property type="entry name" value="NADPH DEHYDROGENASE C23G7.10C-RELATED"/>
    <property type="match status" value="1"/>
</dbReference>
<sequence length="327" mass="36395">MRKLQEPLTIRGNTIKNRIVMEPMVTFSFHGDNGSFYGSQHIEHYTARAKGGAGLIFIQATAVSGAAGSTEKWSEENTRVLRQIADNCHEYGAVVMMQLACGDLDINELTLSEIHSIQQDMIQAAVTACALGFDGAEFHFAHGYTLCKFIDASYNRRIDEYGGNADNRTRILTEILPEIRKNTHKKFILGVRMGEYQPESRDGIASAKIFEKAGINILNISFGTKPPVQPVPEGFLCSSMTYSGCKIKKEVSIPVIAVNEIRTEEQVRFLIENDYADLVGIGKGMLTDPEFANHVLRSEPVNMCRSCKNCFWFTDHTKCPARKSILG</sequence>
<keyword evidence="4" id="KW-0521">NADP</keyword>
<dbReference type="SUPFAM" id="SSF51395">
    <property type="entry name" value="FMN-linked oxidoreductases"/>
    <property type="match status" value="1"/>
</dbReference>
<name>A0A1M7XXR6_9FIRM</name>
<reference evidence="7 8" key="1">
    <citation type="submission" date="2016-12" db="EMBL/GenBank/DDBJ databases">
        <authorList>
            <person name="Song W.-J."/>
            <person name="Kurnit D.M."/>
        </authorList>
    </citation>
    <scope>NUCLEOTIDE SEQUENCE [LARGE SCALE GENOMIC DNA]</scope>
    <source>
        <strain evidence="7 8">DSM 12503</strain>
    </source>
</reference>
<dbReference type="RefSeq" id="WP_073587072.1">
    <property type="nucleotide sequence ID" value="NZ_FRFD01000003.1"/>
</dbReference>
<dbReference type="InterPro" id="IPR001155">
    <property type="entry name" value="OxRdtase_FMN_N"/>
</dbReference>
<evidence type="ECO:0000313" key="8">
    <source>
        <dbReference type="Proteomes" id="UP000184612"/>
    </source>
</evidence>
<dbReference type="GO" id="GO:0050661">
    <property type="term" value="F:NADP binding"/>
    <property type="evidence" value="ECO:0007669"/>
    <property type="project" value="InterPro"/>
</dbReference>
<gene>
    <name evidence="7" type="ORF">SAMN02745217_00339</name>
</gene>
<dbReference type="GO" id="GO:0003959">
    <property type="term" value="F:NADPH dehydrogenase activity"/>
    <property type="evidence" value="ECO:0007669"/>
    <property type="project" value="InterPro"/>
</dbReference>
<dbReference type="PANTHER" id="PTHR43303">
    <property type="entry name" value="NADPH DEHYDROGENASE C23G7.10C-RELATED"/>
    <property type="match status" value="1"/>
</dbReference>
<protein>
    <submittedName>
        <fullName evidence="7">2,4-dienoyl-CoA reductase</fullName>
    </submittedName>
</protein>
<keyword evidence="8" id="KW-1185">Reference proteome</keyword>
<keyword evidence="3" id="KW-0288">FMN</keyword>
<proteinExistence type="predicted"/>
<comment type="cofactor">
    <cofactor evidence="1">
        <name>FMN</name>
        <dbReference type="ChEBI" id="CHEBI:58210"/>
    </cofactor>
</comment>
<accession>A0A1M7XXR6</accession>
<organism evidence="7 8">
    <name type="scientific">Anaerocolumna xylanovorans DSM 12503</name>
    <dbReference type="NCBI Taxonomy" id="1121345"/>
    <lineage>
        <taxon>Bacteria</taxon>
        <taxon>Bacillati</taxon>
        <taxon>Bacillota</taxon>
        <taxon>Clostridia</taxon>
        <taxon>Lachnospirales</taxon>
        <taxon>Lachnospiraceae</taxon>
        <taxon>Anaerocolumna</taxon>
    </lineage>
</organism>
<evidence type="ECO:0000259" key="6">
    <source>
        <dbReference type="Pfam" id="PF00724"/>
    </source>
</evidence>
<evidence type="ECO:0000256" key="5">
    <source>
        <dbReference type="ARBA" id="ARBA00023002"/>
    </source>
</evidence>
<dbReference type="InterPro" id="IPR013785">
    <property type="entry name" value="Aldolase_TIM"/>
</dbReference>
<evidence type="ECO:0000256" key="3">
    <source>
        <dbReference type="ARBA" id="ARBA00022643"/>
    </source>
</evidence>
<evidence type="ECO:0000256" key="2">
    <source>
        <dbReference type="ARBA" id="ARBA00022630"/>
    </source>
</evidence>
<dbReference type="InterPro" id="IPR044152">
    <property type="entry name" value="YqjM-like"/>
</dbReference>
<dbReference type="EMBL" id="FRFD01000003">
    <property type="protein sequence ID" value="SHO43743.1"/>
    <property type="molecule type" value="Genomic_DNA"/>
</dbReference>